<evidence type="ECO:0000256" key="5">
    <source>
        <dbReference type="ARBA" id="ARBA00038392"/>
    </source>
</evidence>
<organism evidence="8 9">
    <name type="scientific">Furculomyces boomerangus</name>
    <dbReference type="NCBI Taxonomy" id="61424"/>
    <lineage>
        <taxon>Eukaryota</taxon>
        <taxon>Fungi</taxon>
        <taxon>Fungi incertae sedis</taxon>
        <taxon>Zoopagomycota</taxon>
        <taxon>Kickxellomycotina</taxon>
        <taxon>Harpellomycetes</taxon>
        <taxon>Harpellales</taxon>
        <taxon>Harpellaceae</taxon>
        <taxon>Furculomyces</taxon>
    </lineage>
</organism>
<dbReference type="Pfam" id="PF02269">
    <property type="entry name" value="TFIID-18kDa"/>
    <property type="match status" value="1"/>
</dbReference>
<accession>A0A2T9XWY8</accession>
<evidence type="ECO:0000256" key="7">
    <source>
        <dbReference type="SAM" id="Coils"/>
    </source>
</evidence>
<dbReference type="SUPFAM" id="SSF47113">
    <property type="entry name" value="Histone-fold"/>
    <property type="match status" value="1"/>
</dbReference>
<dbReference type="CDD" id="cd07978">
    <property type="entry name" value="HFD_TAF13"/>
    <property type="match status" value="1"/>
</dbReference>
<dbReference type="GO" id="GO:0005669">
    <property type="term" value="C:transcription factor TFIID complex"/>
    <property type="evidence" value="ECO:0007669"/>
    <property type="project" value="TreeGrafter"/>
</dbReference>
<keyword evidence="2" id="KW-0805">Transcription regulation</keyword>
<feature type="coiled-coil region" evidence="7">
    <location>
        <begin position="88"/>
        <end position="115"/>
    </location>
</feature>
<name>A0A2T9XWY8_9FUNG</name>
<dbReference type="GO" id="GO:0051123">
    <property type="term" value="P:RNA polymerase II preinitiation complex assembly"/>
    <property type="evidence" value="ECO:0007669"/>
    <property type="project" value="TreeGrafter"/>
</dbReference>
<dbReference type="InterPro" id="IPR003195">
    <property type="entry name" value="TFIID_TAF13"/>
</dbReference>
<dbReference type="EMBL" id="MBFT01001273">
    <property type="protein sequence ID" value="PVU84597.1"/>
    <property type="molecule type" value="Genomic_DNA"/>
</dbReference>
<protein>
    <recommendedName>
        <fullName evidence="6">Transcription initiation factor TFIID subunit 13</fullName>
    </recommendedName>
</protein>
<dbReference type="STRING" id="61424.A0A2T9XWY8"/>
<keyword evidence="7" id="KW-0175">Coiled coil</keyword>
<evidence type="ECO:0000256" key="3">
    <source>
        <dbReference type="ARBA" id="ARBA00023163"/>
    </source>
</evidence>
<keyword evidence="9" id="KW-1185">Reference proteome</keyword>
<evidence type="ECO:0000256" key="6">
    <source>
        <dbReference type="ARBA" id="ARBA00040136"/>
    </source>
</evidence>
<dbReference type="PANTHER" id="PTHR11380">
    <property type="entry name" value="TRANSCRIPTION INITIATION FACTOR TFIID/SUPT3-RELATED"/>
    <property type="match status" value="1"/>
</dbReference>
<comment type="subcellular location">
    <subcellularLocation>
        <location evidence="1">Nucleus</location>
    </subcellularLocation>
</comment>
<evidence type="ECO:0000313" key="8">
    <source>
        <dbReference type="EMBL" id="PVU84597.1"/>
    </source>
</evidence>
<evidence type="ECO:0000256" key="4">
    <source>
        <dbReference type="ARBA" id="ARBA00023242"/>
    </source>
</evidence>
<evidence type="ECO:0000256" key="1">
    <source>
        <dbReference type="ARBA" id="ARBA00004123"/>
    </source>
</evidence>
<reference evidence="8 9" key="1">
    <citation type="journal article" date="2018" name="MBio">
        <title>Comparative Genomics Reveals the Core Gene Toolbox for the Fungus-Insect Symbiosis.</title>
        <authorList>
            <person name="Wang Y."/>
            <person name="Stata M."/>
            <person name="Wang W."/>
            <person name="Stajich J.E."/>
            <person name="White M.M."/>
            <person name="Moncalvo J.M."/>
        </authorList>
    </citation>
    <scope>NUCLEOTIDE SEQUENCE [LARGE SCALE GENOMIC DNA]</scope>
    <source>
        <strain evidence="8 9">AUS-77-4</strain>
    </source>
</reference>
<keyword evidence="3" id="KW-0804">Transcription</keyword>
<dbReference type="GO" id="GO:0046982">
    <property type="term" value="F:protein heterodimerization activity"/>
    <property type="evidence" value="ECO:0007669"/>
    <property type="project" value="InterPro"/>
</dbReference>
<dbReference type="AlphaFoldDB" id="A0A2T9XWY8"/>
<gene>
    <name evidence="8" type="ORF">BB559_007539</name>
</gene>
<comment type="caution">
    <text evidence="8">The sequence shown here is derived from an EMBL/GenBank/DDBJ whole genome shotgun (WGS) entry which is preliminary data.</text>
</comment>
<dbReference type="OrthoDB" id="10266074at2759"/>
<dbReference type="PANTHER" id="PTHR11380:SF5">
    <property type="entry name" value="TRANSCRIPTION INITIATION FACTOR TFIID SUBUNIT 13"/>
    <property type="match status" value="1"/>
</dbReference>
<evidence type="ECO:0000313" key="9">
    <source>
        <dbReference type="Proteomes" id="UP000245699"/>
    </source>
</evidence>
<dbReference type="Proteomes" id="UP000245699">
    <property type="component" value="Unassembled WGS sequence"/>
</dbReference>
<sequence>MNEKTIEIQKKQFSKAGLFAKDLPPLMYGFGDSINPNPETVNLLEDLLIDYINEICIKAASVSGKRQRVTVDDFKFALRKDPKKLARVEELISLNKEIENARKMFRDEASETEEKNQK</sequence>
<evidence type="ECO:0000256" key="2">
    <source>
        <dbReference type="ARBA" id="ARBA00023015"/>
    </source>
</evidence>
<dbReference type="InterPro" id="IPR009072">
    <property type="entry name" value="Histone-fold"/>
</dbReference>
<keyword evidence="4" id="KW-0539">Nucleus</keyword>
<comment type="similarity">
    <text evidence="5">Belongs to the TAF13 family.</text>
</comment>
<proteinExistence type="inferred from homology"/>
<dbReference type="Gene3D" id="1.10.20.10">
    <property type="entry name" value="Histone, subunit A"/>
    <property type="match status" value="1"/>
</dbReference>